<dbReference type="RefSeq" id="WP_184736576.1">
    <property type="nucleotide sequence ID" value="NZ_JACHJG010000010.1"/>
</dbReference>
<evidence type="ECO:0000313" key="2">
    <source>
        <dbReference type="EMBL" id="MBB4888754.1"/>
    </source>
</evidence>
<accession>A0A7W7PG60</accession>
<reference evidence="2 3" key="1">
    <citation type="submission" date="2020-08" db="EMBL/GenBank/DDBJ databases">
        <title>Genomic Encyclopedia of Type Strains, Phase III (KMG-III): the genomes of soil and plant-associated and newly described type strains.</title>
        <authorList>
            <person name="Whitman W."/>
        </authorList>
    </citation>
    <scope>NUCLEOTIDE SEQUENCE [LARGE SCALE GENOMIC DNA]</scope>
    <source>
        <strain evidence="2 3">CECT 3265</strain>
    </source>
</reference>
<name>A0A7W7PG60_STRNE</name>
<dbReference type="AlphaFoldDB" id="A0A7W7PG60"/>
<keyword evidence="3" id="KW-1185">Reference proteome</keyword>
<feature type="compositionally biased region" description="Low complexity" evidence="1">
    <location>
        <begin position="56"/>
        <end position="68"/>
    </location>
</feature>
<evidence type="ECO:0000256" key="1">
    <source>
        <dbReference type="SAM" id="MobiDB-lite"/>
    </source>
</evidence>
<evidence type="ECO:0000313" key="3">
    <source>
        <dbReference type="Proteomes" id="UP000556436"/>
    </source>
</evidence>
<dbReference type="EMBL" id="JACHJG010000010">
    <property type="protein sequence ID" value="MBB4888754.1"/>
    <property type="molecule type" value="Genomic_DNA"/>
</dbReference>
<dbReference type="Proteomes" id="UP000556436">
    <property type="component" value="Unassembled WGS sequence"/>
</dbReference>
<protein>
    <submittedName>
        <fullName evidence="2">Uncharacterized protein</fullName>
    </submittedName>
</protein>
<sequence length="81" mass="7326">MLEAAGDGEVEVDDGLGSPVEAEVEVAVVVAEDGAAGLGGADEAGGSTTGEGEALGVGDADGVVDGSGEALGGAGSPVAKA</sequence>
<gene>
    <name evidence="2" type="ORF">FHS38_004825</name>
</gene>
<feature type="region of interest" description="Disordered" evidence="1">
    <location>
        <begin position="37"/>
        <end position="81"/>
    </location>
</feature>
<comment type="caution">
    <text evidence="2">The sequence shown here is derived from an EMBL/GenBank/DDBJ whole genome shotgun (WGS) entry which is preliminary data.</text>
</comment>
<proteinExistence type="predicted"/>
<organism evidence="2 3">
    <name type="scientific">Streptomyces netropsis</name>
    <name type="common">Streptoverticillium netropsis</name>
    <dbReference type="NCBI Taxonomy" id="55404"/>
    <lineage>
        <taxon>Bacteria</taxon>
        <taxon>Bacillati</taxon>
        <taxon>Actinomycetota</taxon>
        <taxon>Actinomycetes</taxon>
        <taxon>Kitasatosporales</taxon>
        <taxon>Streptomycetaceae</taxon>
        <taxon>Streptomyces</taxon>
    </lineage>
</organism>
<feature type="compositionally biased region" description="Gly residues" evidence="1">
    <location>
        <begin position="37"/>
        <end position="55"/>
    </location>
</feature>